<evidence type="ECO:0000256" key="2">
    <source>
        <dbReference type="SAM" id="Phobius"/>
    </source>
</evidence>
<evidence type="ECO:0008006" key="5">
    <source>
        <dbReference type="Google" id="ProtNLM"/>
    </source>
</evidence>
<dbReference type="PANTHER" id="PTHR37471">
    <property type="entry name" value="UNNAMED PRODUCT"/>
    <property type="match status" value="1"/>
</dbReference>
<gene>
    <name evidence="3" type="ORF">CROQUDRAFT_54126</name>
</gene>
<reference evidence="3" key="1">
    <citation type="submission" date="2013-11" db="EMBL/GenBank/DDBJ databases">
        <title>Genome sequence of the fusiform rust pathogen reveals effectors for host alternation and coevolution with pine.</title>
        <authorList>
            <consortium name="DOE Joint Genome Institute"/>
            <person name="Smith K."/>
            <person name="Pendleton A."/>
            <person name="Kubisiak T."/>
            <person name="Anderson C."/>
            <person name="Salamov A."/>
            <person name="Aerts A."/>
            <person name="Riley R."/>
            <person name="Clum A."/>
            <person name="Lindquist E."/>
            <person name="Ence D."/>
            <person name="Campbell M."/>
            <person name="Kronenberg Z."/>
            <person name="Feau N."/>
            <person name="Dhillon B."/>
            <person name="Hamelin R."/>
            <person name="Burleigh J."/>
            <person name="Smith J."/>
            <person name="Yandell M."/>
            <person name="Nelson C."/>
            <person name="Grigoriev I."/>
            <person name="Davis J."/>
        </authorList>
    </citation>
    <scope>NUCLEOTIDE SEQUENCE</scope>
    <source>
        <strain evidence="3">G11</strain>
    </source>
</reference>
<feature type="transmembrane region" description="Helical" evidence="2">
    <location>
        <begin position="55"/>
        <end position="74"/>
    </location>
</feature>
<keyword evidence="2" id="KW-0812">Transmembrane</keyword>
<name>A0A9P6N6M8_9BASI</name>
<dbReference type="OrthoDB" id="6431331at2759"/>
<organism evidence="3 4">
    <name type="scientific">Cronartium quercuum f. sp. fusiforme G11</name>
    <dbReference type="NCBI Taxonomy" id="708437"/>
    <lineage>
        <taxon>Eukaryota</taxon>
        <taxon>Fungi</taxon>
        <taxon>Dikarya</taxon>
        <taxon>Basidiomycota</taxon>
        <taxon>Pucciniomycotina</taxon>
        <taxon>Pucciniomycetes</taxon>
        <taxon>Pucciniales</taxon>
        <taxon>Coleosporiaceae</taxon>
        <taxon>Cronartium</taxon>
    </lineage>
</organism>
<dbReference type="Gene3D" id="3.40.50.1820">
    <property type="entry name" value="alpha/beta hydrolase"/>
    <property type="match status" value="1"/>
</dbReference>
<dbReference type="InterPro" id="IPR029058">
    <property type="entry name" value="AB_hydrolase_fold"/>
</dbReference>
<keyword evidence="2" id="KW-1133">Transmembrane helix</keyword>
<evidence type="ECO:0000313" key="3">
    <source>
        <dbReference type="EMBL" id="KAG0139857.1"/>
    </source>
</evidence>
<feature type="transmembrane region" description="Helical" evidence="2">
    <location>
        <begin position="12"/>
        <end position="35"/>
    </location>
</feature>
<dbReference type="PANTHER" id="PTHR37471:SF1">
    <property type="entry name" value="AB HYDROLASE-1 DOMAIN-CONTAINING PROTEIN"/>
    <property type="match status" value="1"/>
</dbReference>
<keyword evidence="2" id="KW-0472">Membrane</keyword>
<proteinExistence type="predicted"/>
<evidence type="ECO:0000313" key="4">
    <source>
        <dbReference type="Proteomes" id="UP000886653"/>
    </source>
</evidence>
<sequence>MRSLFHLPNWVYHLITFSVWSIVPGSWLYCAYFLTINFSLHHQLTNLLSILPQPSRLLFSYALLELVFSIYYFFRAWTAQKRLHRFNHEPEFMRESLERAARSGLRTQASIDRYPPCDDLKRSSRQAGSQTRINDDQVSSVSSSSGFSSLASSSSTAPSTPPLSPSFGSVTELKPLAWDDPRAVDFRSHQVLWFGNCKYSEIGRENLQEWITWVLFNRPRSKSLRESAEAVLTDQICSLFEARAGAVLPPGYNPRLRTRVIRLTLDPIRVRAHPLALYVATSTVSWTIKQLLFRCEFVERKSGGKLKYLIRKPIGWDDQPVKSRTLPFVFIHGLGLGLIQYTLFLNYLANSSWARARPVMILLQPSISLAFFDRQHLSPPSKEDMTADMTKAIERLGFSETGFEILGHSYGTIVAGWIIKAMGSLVRRVCLIDPVCFCEWEGHVCHNFLYAEPLPGLERLLRYFLATELGIAKTLHRHFDWPANILWPTDLPKSSAVFLAGCDSILDAYRIHTYLKEYGMGDRIVLSPSAAHGQLIFEDKEPFRAIKAWIEGQSISMN</sequence>
<dbReference type="SUPFAM" id="SSF53474">
    <property type="entry name" value="alpha/beta-Hydrolases"/>
    <property type="match status" value="1"/>
</dbReference>
<accession>A0A9P6N6M8</accession>
<feature type="region of interest" description="Disordered" evidence="1">
    <location>
        <begin position="111"/>
        <end position="141"/>
    </location>
</feature>
<evidence type="ECO:0000256" key="1">
    <source>
        <dbReference type="SAM" id="MobiDB-lite"/>
    </source>
</evidence>
<keyword evidence="4" id="KW-1185">Reference proteome</keyword>
<dbReference type="Proteomes" id="UP000886653">
    <property type="component" value="Unassembled WGS sequence"/>
</dbReference>
<comment type="caution">
    <text evidence="3">The sequence shown here is derived from an EMBL/GenBank/DDBJ whole genome shotgun (WGS) entry which is preliminary data.</text>
</comment>
<dbReference type="EMBL" id="MU167512">
    <property type="protein sequence ID" value="KAG0139857.1"/>
    <property type="molecule type" value="Genomic_DNA"/>
</dbReference>
<protein>
    <recommendedName>
        <fullName evidence="5">AB hydrolase-1 domain-containing protein</fullName>
    </recommendedName>
</protein>
<dbReference type="AlphaFoldDB" id="A0A9P6N6M8"/>